<comment type="similarity">
    <text evidence="2">Belongs to the EamA transporter family.</text>
</comment>
<reference evidence="9" key="1">
    <citation type="journal article" date="2009" name="Environ. Microbiol.">
        <title>Contribution of mobile genetic elements to Desulfovibrio vulgaris genome plasticity.</title>
        <authorList>
            <person name="Walker C.B."/>
            <person name="Stolyar S."/>
            <person name="Chivian D."/>
            <person name="Pinel N."/>
            <person name="Gabster J.A."/>
            <person name="Dehal P.S."/>
            <person name="He Z."/>
            <person name="Yang Z.K."/>
            <person name="Yen H.C."/>
            <person name="Zhou J."/>
            <person name="Wall J.D."/>
            <person name="Hazen T.C."/>
            <person name="Arkin A.P."/>
            <person name="Stahl D.A."/>
        </authorList>
    </citation>
    <scope>NUCLEOTIDE SEQUENCE [LARGE SCALE GENOMIC DNA]</scope>
    <source>
        <strain evidence="9">DP4</strain>
    </source>
</reference>
<evidence type="ECO:0000256" key="3">
    <source>
        <dbReference type="ARBA" id="ARBA00022692"/>
    </source>
</evidence>
<keyword evidence="3 6" id="KW-0812">Transmembrane</keyword>
<evidence type="ECO:0000256" key="6">
    <source>
        <dbReference type="SAM" id="Phobius"/>
    </source>
</evidence>
<comment type="subcellular location">
    <subcellularLocation>
        <location evidence="1">Membrane</location>
        <topology evidence="1">Multi-pass membrane protein</topology>
    </subcellularLocation>
</comment>
<feature type="domain" description="EamA" evidence="7">
    <location>
        <begin position="201"/>
        <end position="317"/>
    </location>
</feature>
<organism evidence="8 9">
    <name type="scientific">Nitratidesulfovibrio vulgaris (strain DP4)</name>
    <name type="common">Desulfovibrio vulgaris</name>
    <dbReference type="NCBI Taxonomy" id="391774"/>
    <lineage>
        <taxon>Bacteria</taxon>
        <taxon>Pseudomonadati</taxon>
        <taxon>Thermodesulfobacteriota</taxon>
        <taxon>Desulfovibrionia</taxon>
        <taxon>Desulfovibrionales</taxon>
        <taxon>Desulfovibrionaceae</taxon>
        <taxon>Nitratidesulfovibrio</taxon>
    </lineage>
</organism>
<feature type="transmembrane region" description="Helical" evidence="6">
    <location>
        <begin position="187"/>
        <end position="204"/>
    </location>
</feature>
<dbReference type="EMBL" id="CP000527">
    <property type="protein sequence ID" value="ABM27501.1"/>
    <property type="molecule type" value="Genomic_DNA"/>
</dbReference>
<feature type="transmembrane region" description="Helical" evidence="6">
    <location>
        <begin position="66"/>
        <end position="83"/>
    </location>
</feature>
<dbReference type="PANTHER" id="PTHR32322">
    <property type="entry name" value="INNER MEMBRANE TRANSPORTER"/>
    <property type="match status" value="1"/>
</dbReference>
<dbReference type="RefSeq" id="WP_011791636.1">
    <property type="nucleotide sequence ID" value="NC_008751.1"/>
</dbReference>
<dbReference type="KEGG" id="dvl:Dvul_0478"/>
<evidence type="ECO:0000256" key="1">
    <source>
        <dbReference type="ARBA" id="ARBA00004141"/>
    </source>
</evidence>
<evidence type="ECO:0000259" key="7">
    <source>
        <dbReference type="Pfam" id="PF00892"/>
    </source>
</evidence>
<keyword evidence="5 6" id="KW-0472">Membrane</keyword>
<feature type="transmembrane region" description="Helical" evidence="6">
    <location>
        <begin position="151"/>
        <end position="167"/>
    </location>
</feature>
<dbReference type="Gene3D" id="1.10.3730.20">
    <property type="match status" value="1"/>
</dbReference>
<feature type="transmembrane region" description="Helical" evidence="6">
    <location>
        <begin position="277"/>
        <end position="296"/>
    </location>
</feature>
<dbReference type="GO" id="GO:0016020">
    <property type="term" value="C:membrane"/>
    <property type="evidence" value="ECO:0007669"/>
    <property type="project" value="UniProtKB-SubCell"/>
</dbReference>
<feature type="domain" description="EamA" evidence="7">
    <location>
        <begin position="36"/>
        <end position="166"/>
    </location>
</feature>
<dbReference type="PANTHER" id="PTHR32322:SF2">
    <property type="entry name" value="EAMA DOMAIN-CONTAINING PROTEIN"/>
    <property type="match status" value="1"/>
</dbReference>
<feature type="transmembrane region" description="Helical" evidence="6">
    <location>
        <begin position="123"/>
        <end position="144"/>
    </location>
</feature>
<sequence>MERDTVLTATPTIDADLAEATSCATPSRAEVSPLLPVLAALAAVVLWGGAFPAMKVAVQTLGTWQMMWARMVFALLLLVPLARRLAPARIERRDLPLLAGMALMQPCLYFLCESTALQLTTSSQAGVMAASMPLMMAVGGFLLGEKVSPRLWFGVGVSCIGVAWLTSSGGEGGGTAPDPFTGNLLELAAMACATGSSLCIGALISRGKGRWNALTLTGIQTLAGAVFFLPGAPGVIGGVADWSTEVLLAVVYLGGASSLGAFGLYNWALGHMPASRAGNFINLVPVAAIFFGWLLLGETLTTTQYLATSLVMGGVLMGTRAR</sequence>
<accession>A0A0H3A653</accession>
<proteinExistence type="inferred from homology"/>
<feature type="transmembrane region" description="Helical" evidence="6">
    <location>
        <begin position="95"/>
        <end position="111"/>
    </location>
</feature>
<feature type="transmembrane region" description="Helical" evidence="6">
    <location>
        <begin position="34"/>
        <end position="54"/>
    </location>
</feature>
<evidence type="ECO:0000256" key="4">
    <source>
        <dbReference type="ARBA" id="ARBA00022989"/>
    </source>
</evidence>
<evidence type="ECO:0000313" key="8">
    <source>
        <dbReference type="EMBL" id="ABM27501.1"/>
    </source>
</evidence>
<dbReference type="Proteomes" id="UP000009173">
    <property type="component" value="Chromosome"/>
</dbReference>
<gene>
    <name evidence="8" type="ordered locus">Dvul_0478</name>
</gene>
<dbReference type="InterPro" id="IPR000620">
    <property type="entry name" value="EamA_dom"/>
</dbReference>
<protein>
    <recommendedName>
        <fullName evidence="7">EamA domain-containing protein</fullName>
    </recommendedName>
</protein>
<keyword evidence="4 6" id="KW-1133">Transmembrane helix</keyword>
<dbReference type="InterPro" id="IPR050638">
    <property type="entry name" value="AA-Vitamin_Transporters"/>
</dbReference>
<evidence type="ECO:0000256" key="2">
    <source>
        <dbReference type="ARBA" id="ARBA00007362"/>
    </source>
</evidence>
<name>A0A0H3A653_NITV4</name>
<dbReference type="InterPro" id="IPR037185">
    <property type="entry name" value="EmrE-like"/>
</dbReference>
<dbReference type="HOGENOM" id="CLU_033863_4_1_7"/>
<dbReference type="SUPFAM" id="SSF103481">
    <property type="entry name" value="Multidrug resistance efflux transporter EmrE"/>
    <property type="match status" value="2"/>
</dbReference>
<evidence type="ECO:0000256" key="5">
    <source>
        <dbReference type="ARBA" id="ARBA00023136"/>
    </source>
</evidence>
<dbReference type="Pfam" id="PF00892">
    <property type="entry name" value="EamA"/>
    <property type="match status" value="2"/>
</dbReference>
<evidence type="ECO:0000313" key="9">
    <source>
        <dbReference type="Proteomes" id="UP000009173"/>
    </source>
</evidence>
<dbReference type="AlphaFoldDB" id="A0A0H3A653"/>
<feature type="transmembrane region" description="Helical" evidence="6">
    <location>
        <begin position="216"/>
        <end position="240"/>
    </location>
</feature>
<feature type="transmembrane region" description="Helical" evidence="6">
    <location>
        <begin position="246"/>
        <end position="265"/>
    </location>
</feature>